<evidence type="ECO:0000256" key="2">
    <source>
        <dbReference type="ARBA" id="ARBA00022448"/>
    </source>
</evidence>
<dbReference type="AlphaFoldDB" id="A0A9X7Y709"/>
<dbReference type="InterPro" id="IPR020846">
    <property type="entry name" value="MFS_dom"/>
</dbReference>
<dbReference type="PRINTS" id="PR01036">
    <property type="entry name" value="TCRTETB"/>
</dbReference>
<feature type="transmembrane region" description="Helical" evidence="7">
    <location>
        <begin position="125"/>
        <end position="150"/>
    </location>
</feature>
<feature type="transmembrane region" description="Helical" evidence="7">
    <location>
        <begin position="321"/>
        <end position="339"/>
    </location>
</feature>
<dbReference type="GO" id="GO:0022857">
    <property type="term" value="F:transmembrane transporter activity"/>
    <property type="evidence" value="ECO:0007669"/>
    <property type="project" value="InterPro"/>
</dbReference>
<dbReference type="SUPFAM" id="SSF103473">
    <property type="entry name" value="MFS general substrate transporter"/>
    <property type="match status" value="1"/>
</dbReference>
<dbReference type="GO" id="GO:0005886">
    <property type="term" value="C:plasma membrane"/>
    <property type="evidence" value="ECO:0007669"/>
    <property type="project" value="UniProtKB-SubCell"/>
</dbReference>
<sequence length="451" mass="47830">MAMAALMIGAFVGMLSETSLNIALPQLMDAFHVGSGTIQWLVTGYMLIIGIILPLSSLLTKWFTTRQLVISGLCAFLFGAIISALAPSFEILLLGRMIQGVGTGIVLPLMFTVAMQIFPPNRLGAAMGVCAMVIMLAPAIGPTVTGLILAKLSWNWIFWMFVPFLVVAIIFAFTSLKNTTEITKPKIDYLSIIESAIGFASLVASVSLASDLGLTSPLVIGLFILAIVVLVLYVHRQLMLENPILNLKIFSIPQFRTGALLVMIDFGIILSAMYLLPQFIQNGLSIAVALTGIIMLPGGIINALTSAIAGRIYDSQGAKKPTILGFIIALIGALMLALATPTAPVWYIILAQIILMIGCPLAMSPAQTYALNAIQGPESADGSTIMNTLQQIVGAIATAVATILLAAGQNTIAGSSAVKFTNGTHYGFYFTLVLIVIGLLLSLTIKEDQHS</sequence>
<feature type="transmembrane region" description="Helical" evidence="7">
    <location>
        <begin position="156"/>
        <end position="176"/>
    </location>
</feature>
<comment type="subcellular location">
    <subcellularLocation>
        <location evidence="1">Cell membrane</location>
        <topology evidence="1">Multi-pass membrane protein</topology>
    </subcellularLocation>
</comment>
<feature type="transmembrane region" description="Helical" evidence="7">
    <location>
        <begin position="345"/>
        <end position="363"/>
    </location>
</feature>
<keyword evidence="4 7" id="KW-0812">Transmembrane</keyword>
<dbReference type="PROSITE" id="PS50850">
    <property type="entry name" value="MFS"/>
    <property type="match status" value="1"/>
</dbReference>
<dbReference type="PANTHER" id="PTHR42718:SF43">
    <property type="entry name" value="LINCOMYCIN RESISTANCE PROTEIN LMRB"/>
    <property type="match status" value="1"/>
</dbReference>
<keyword evidence="5 7" id="KW-1133">Transmembrane helix</keyword>
<reference evidence="9 10" key="1">
    <citation type="submission" date="2020-01" db="EMBL/GenBank/DDBJ databases">
        <title>Complete and circular genome sequences of six lactobacillus isolates from horses.</title>
        <authorList>
            <person name="Hassan H.M."/>
        </authorList>
    </citation>
    <scope>NUCLEOTIDE SEQUENCE [LARGE SCALE GENOMIC DNA]</scope>
    <source>
        <strain evidence="9 10">3DG</strain>
    </source>
</reference>
<evidence type="ECO:0000256" key="1">
    <source>
        <dbReference type="ARBA" id="ARBA00004651"/>
    </source>
</evidence>
<protein>
    <submittedName>
        <fullName evidence="9">DHA2 family efflux MFS transporter permease subunit</fullName>
    </submittedName>
</protein>
<dbReference type="Proteomes" id="UP000510788">
    <property type="component" value="Chromosome"/>
</dbReference>
<feature type="transmembrane region" description="Helical" evidence="7">
    <location>
        <begin position="98"/>
        <end position="118"/>
    </location>
</feature>
<dbReference type="PANTHER" id="PTHR42718">
    <property type="entry name" value="MAJOR FACILITATOR SUPERFAMILY MULTIDRUG TRANSPORTER MFSC"/>
    <property type="match status" value="1"/>
</dbReference>
<evidence type="ECO:0000256" key="7">
    <source>
        <dbReference type="SAM" id="Phobius"/>
    </source>
</evidence>
<dbReference type="Gene3D" id="1.20.1720.10">
    <property type="entry name" value="Multidrug resistance protein D"/>
    <property type="match status" value="1"/>
</dbReference>
<feature type="transmembrane region" description="Helical" evidence="7">
    <location>
        <begin position="37"/>
        <end position="56"/>
    </location>
</feature>
<proteinExistence type="predicted"/>
<accession>A0A9X7Y709</accession>
<feature type="transmembrane region" description="Helical" evidence="7">
    <location>
        <begin position="384"/>
        <end position="406"/>
    </location>
</feature>
<evidence type="ECO:0000256" key="6">
    <source>
        <dbReference type="ARBA" id="ARBA00023136"/>
    </source>
</evidence>
<evidence type="ECO:0000313" key="9">
    <source>
        <dbReference type="EMBL" id="QLL69016.1"/>
    </source>
</evidence>
<keyword evidence="6 7" id="KW-0472">Membrane</keyword>
<evidence type="ECO:0000313" key="10">
    <source>
        <dbReference type="Proteomes" id="UP000510788"/>
    </source>
</evidence>
<evidence type="ECO:0000256" key="4">
    <source>
        <dbReference type="ARBA" id="ARBA00022692"/>
    </source>
</evidence>
<keyword evidence="3" id="KW-1003">Cell membrane</keyword>
<dbReference type="EMBL" id="CP047409">
    <property type="protein sequence ID" value="QLL69016.1"/>
    <property type="molecule type" value="Genomic_DNA"/>
</dbReference>
<dbReference type="RefSeq" id="WP_180874063.1">
    <property type="nucleotide sequence ID" value="NZ_CP047409.1"/>
</dbReference>
<feature type="transmembrane region" description="Helical" evidence="7">
    <location>
        <begin position="68"/>
        <end position="86"/>
    </location>
</feature>
<evidence type="ECO:0000256" key="3">
    <source>
        <dbReference type="ARBA" id="ARBA00022475"/>
    </source>
</evidence>
<dbReference type="InterPro" id="IPR004638">
    <property type="entry name" value="EmrB-like"/>
</dbReference>
<gene>
    <name evidence="9" type="ORF">GTO82_00970</name>
</gene>
<dbReference type="InterPro" id="IPR036259">
    <property type="entry name" value="MFS_trans_sf"/>
</dbReference>
<keyword evidence="2" id="KW-0813">Transport</keyword>
<feature type="transmembrane region" description="Helical" evidence="7">
    <location>
        <begin position="214"/>
        <end position="234"/>
    </location>
</feature>
<dbReference type="Gene3D" id="1.20.1250.20">
    <property type="entry name" value="MFS general substrate transporter like domains"/>
    <property type="match status" value="1"/>
</dbReference>
<evidence type="ECO:0000259" key="8">
    <source>
        <dbReference type="PROSITE" id="PS50850"/>
    </source>
</evidence>
<feature type="domain" description="Major facilitator superfamily (MFS) profile" evidence="8">
    <location>
        <begin position="2"/>
        <end position="450"/>
    </location>
</feature>
<organism evidence="9 10">
    <name type="scientific">Lactobacillus johnsonii</name>
    <dbReference type="NCBI Taxonomy" id="33959"/>
    <lineage>
        <taxon>Bacteria</taxon>
        <taxon>Bacillati</taxon>
        <taxon>Bacillota</taxon>
        <taxon>Bacilli</taxon>
        <taxon>Lactobacillales</taxon>
        <taxon>Lactobacillaceae</taxon>
        <taxon>Lactobacillus</taxon>
    </lineage>
</organism>
<evidence type="ECO:0000256" key="5">
    <source>
        <dbReference type="ARBA" id="ARBA00022989"/>
    </source>
</evidence>
<dbReference type="NCBIfam" id="TIGR00711">
    <property type="entry name" value="efflux_EmrB"/>
    <property type="match status" value="1"/>
</dbReference>
<feature type="transmembrane region" description="Helical" evidence="7">
    <location>
        <begin position="255"/>
        <end position="277"/>
    </location>
</feature>
<feature type="transmembrane region" description="Helical" evidence="7">
    <location>
        <begin position="188"/>
        <end position="208"/>
    </location>
</feature>
<name>A0A9X7Y709_LACJH</name>
<dbReference type="InterPro" id="IPR011701">
    <property type="entry name" value="MFS"/>
</dbReference>
<feature type="transmembrane region" description="Helical" evidence="7">
    <location>
        <begin position="426"/>
        <end position="445"/>
    </location>
</feature>
<feature type="transmembrane region" description="Helical" evidence="7">
    <location>
        <begin position="283"/>
        <end position="309"/>
    </location>
</feature>
<dbReference type="Pfam" id="PF07690">
    <property type="entry name" value="MFS_1"/>
    <property type="match status" value="1"/>
</dbReference>